<proteinExistence type="inferred from homology"/>
<dbReference type="Gene3D" id="1.10.150.130">
    <property type="match status" value="1"/>
</dbReference>
<dbReference type="InterPro" id="IPR050808">
    <property type="entry name" value="Phage_Integrase"/>
</dbReference>
<gene>
    <name evidence="8" type="ORF">ADK34_24100</name>
</gene>
<reference evidence="8 9" key="1">
    <citation type="submission" date="2015-06" db="EMBL/GenBank/DDBJ databases">
        <authorList>
            <person name="Hoefler B.C."/>
            <person name="Straight P.D."/>
        </authorList>
    </citation>
    <scope>NUCLEOTIDE SEQUENCE [LARGE SCALE GENOMIC DNA]</scope>
    <source>
        <strain evidence="8 9">NRRL 3427</strain>
    </source>
</reference>
<dbReference type="AlphaFoldDB" id="A0A0L8K266"/>
<dbReference type="EMBL" id="LGUP01000316">
    <property type="protein sequence ID" value="KOG19991.1"/>
    <property type="molecule type" value="Genomic_DNA"/>
</dbReference>
<dbReference type="Proteomes" id="UP000037023">
    <property type="component" value="Unassembled WGS sequence"/>
</dbReference>
<organism evidence="8 9">
    <name type="scientific">Streptomyces viridochromogenes</name>
    <dbReference type="NCBI Taxonomy" id="1938"/>
    <lineage>
        <taxon>Bacteria</taxon>
        <taxon>Bacillati</taxon>
        <taxon>Actinomycetota</taxon>
        <taxon>Actinomycetes</taxon>
        <taxon>Kitasatosporales</taxon>
        <taxon>Streptomycetaceae</taxon>
        <taxon>Streptomyces</taxon>
    </lineage>
</organism>
<comment type="similarity">
    <text evidence="1">Belongs to the 'phage' integrase family.</text>
</comment>
<evidence type="ECO:0000313" key="8">
    <source>
        <dbReference type="EMBL" id="KOG19991.1"/>
    </source>
</evidence>
<dbReference type="PATRIC" id="fig|1938.6.peg.5188"/>
<dbReference type="RefSeq" id="WP_033202939.1">
    <property type="nucleotide sequence ID" value="NZ_LGUP01000316.1"/>
</dbReference>
<dbReference type="Gene3D" id="1.10.443.10">
    <property type="entry name" value="Intergrase catalytic core"/>
    <property type="match status" value="1"/>
</dbReference>
<dbReference type="InterPro" id="IPR002104">
    <property type="entry name" value="Integrase_catalytic"/>
</dbReference>
<dbReference type="InterPro" id="IPR011010">
    <property type="entry name" value="DNA_brk_join_enz"/>
</dbReference>
<evidence type="ECO:0000259" key="6">
    <source>
        <dbReference type="PROSITE" id="PS51898"/>
    </source>
</evidence>
<dbReference type="InterPro" id="IPR013762">
    <property type="entry name" value="Integrase-like_cat_sf"/>
</dbReference>
<dbReference type="GO" id="GO:0006310">
    <property type="term" value="P:DNA recombination"/>
    <property type="evidence" value="ECO:0007669"/>
    <property type="project" value="UniProtKB-KW"/>
</dbReference>
<evidence type="ECO:0000256" key="4">
    <source>
        <dbReference type="ARBA" id="ARBA00023172"/>
    </source>
</evidence>
<evidence type="ECO:0000256" key="5">
    <source>
        <dbReference type="PROSITE-ProRule" id="PRU01248"/>
    </source>
</evidence>
<evidence type="ECO:0000313" key="9">
    <source>
        <dbReference type="Proteomes" id="UP000037023"/>
    </source>
</evidence>
<dbReference type="InterPro" id="IPR010998">
    <property type="entry name" value="Integrase_recombinase_N"/>
</dbReference>
<keyword evidence="2" id="KW-0229">DNA integration</keyword>
<keyword evidence="4" id="KW-0233">DNA recombination</keyword>
<dbReference type="Pfam" id="PF00589">
    <property type="entry name" value="Phage_integrase"/>
    <property type="match status" value="1"/>
</dbReference>
<dbReference type="GO" id="GO:0003677">
    <property type="term" value="F:DNA binding"/>
    <property type="evidence" value="ECO:0007669"/>
    <property type="project" value="UniProtKB-UniRule"/>
</dbReference>
<evidence type="ECO:0000256" key="2">
    <source>
        <dbReference type="ARBA" id="ARBA00022908"/>
    </source>
</evidence>
<feature type="domain" description="Core-binding (CB)" evidence="7">
    <location>
        <begin position="76"/>
        <end position="157"/>
    </location>
</feature>
<evidence type="ECO:0000256" key="1">
    <source>
        <dbReference type="ARBA" id="ARBA00008857"/>
    </source>
</evidence>
<dbReference type="PROSITE" id="PS51898">
    <property type="entry name" value="TYR_RECOMBINASE"/>
    <property type="match status" value="1"/>
</dbReference>
<evidence type="ECO:0000256" key="3">
    <source>
        <dbReference type="ARBA" id="ARBA00023125"/>
    </source>
</evidence>
<protein>
    <submittedName>
        <fullName evidence="8">Integrase</fullName>
    </submittedName>
</protein>
<accession>A0A0L8K266</accession>
<dbReference type="SUPFAM" id="SSF56349">
    <property type="entry name" value="DNA breaking-rejoining enzymes"/>
    <property type="match status" value="1"/>
</dbReference>
<dbReference type="PANTHER" id="PTHR30629">
    <property type="entry name" value="PROPHAGE INTEGRASE"/>
    <property type="match status" value="1"/>
</dbReference>
<sequence length="389" mass="43769">MTNSDPTPRKKAANGEDSIYWDKSKNRYIGAISLGYEPNGNRRRSKVSGKTKTEVRSKLRKLRGELEVGVQSSAKNTVETAVNTWLNRGLRGRDESSVKMYRSLAKNHVIPDLGKARVHELSSDEVDEWLTAKSEEISHETLKRIRSVLRRSIALAQRDGKVARNVVEFVELPQGKEGRPSKSLSLEEAHAVLHTRQGSWIHAYVVLALLVGVRTEEERPLTWSHVHIDTAGDDRPYVDVWRSVRKKGETKTRKSKRSLTMPHHAAVVLTRHRQTQQEQCAADGVEWSEERLVFGHLDGTQRSSTNVLRELRSLLKSAGLSAPKAWTTRELRTSFVSLLSDHGTPIEVIARLVGHSGTATTETVYRKQIRPVITEGAEAMDEIFRPSKA</sequence>
<dbReference type="OrthoDB" id="3175606at2"/>
<name>A0A0L8K266_STRVR</name>
<dbReference type="InterPro" id="IPR044068">
    <property type="entry name" value="CB"/>
</dbReference>
<dbReference type="GO" id="GO:0015074">
    <property type="term" value="P:DNA integration"/>
    <property type="evidence" value="ECO:0007669"/>
    <property type="project" value="UniProtKB-KW"/>
</dbReference>
<dbReference type="PROSITE" id="PS51900">
    <property type="entry name" value="CB"/>
    <property type="match status" value="1"/>
</dbReference>
<dbReference type="PANTHER" id="PTHR30629:SF2">
    <property type="entry name" value="PROPHAGE INTEGRASE INTS-RELATED"/>
    <property type="match status" value="1"/>
</dbReference>
<keyword evidence="3 5" id="KW-0238">DNA-binding</keyword>
<feature type="domain" description="Tyr recombinase" evidence="6">
    <location>
        <begin position="179"/>
        <end position="381"/>
    </location>
</feature>
<evidence type="ECO:0000259" key="7">
    <source>
        <dbReference type="PROSITE" id="PS51900"/>
    </source>
</evidence>
<comment type="caution">
    <text evidence="8">The sequence shown here is derived from an EMBL/GenBank/DDBJ whole genome shotgun (WGS) entry which is preliminary data.</text>
</comment>